<comment type="caution">
    <text evidence="5">The sequence shown here is derived from an EMBL/GenBank/DDBJ whole genome shotgun (WGS) entry which is preliminary data.</text>
</comment>
<dbReference type="InterPro" id="IPR051685">
    <property type="entry name" value="Ycf3/AcsC/BcsC/TPR_MFPF"/>
</dbReference>
<dbReference type="Proteomes" id="UP000245938">
    <property type="component" value="Unassembled WGS sequence"/>
</dbReference>
<dbReference type="EMBL" id="QFVR01000003">
    <property type="protein sequence ID" value="PWI26302.1"/>
    <property type="molecule type" value="Genomic_DNA"/>
</dbReference>
<protein>
    <recommendedName>
        <fullName evidence="4">Tetratrico peptide repeat group 5 domain-containing protein</fullName>
    </recommendedName>
</protein>
<dbReference type="PROSITE" id="PS50005">
    <property type="entry name" value="TPR"/>
    <property type="match status" value="1"/>
</dbReference>
<reference evidence="5 6" key="1">
    <citation type="submission" date="2018-05" db="EMBL/GenBank/DDBJ databases">
        <title>Kurthia sibirica genome sequence.</title>
        <authorList>
            <person name="Maclea K.S."/>
            <person name="Goen A.E."/>
        </authorList>
    </citation>
    <scope>NUCLEOTIDE SEQUENCE [LARGE SCALE GENOMIC DNA]</scope>
    <source>
        <strain evidence="5 6">ATCC 49154</strain>
    </source>
</reference>
<gene>
    <name evidence="5" type="ORF">DEX24_02915</name>
</gene>
<feature type="domain" description="Tetratrico peptide repeat group 5" evidence="4">
    <location>
        <begin position="38"/>
        <end position="154"/>
    </location>
</feature>
<evidence type="ECO:0000256" key="3">
    <source>
        <dbReference type="PROSITE-ProRule" id="PRU00339"/>
    </source>
</evidence>
<dbReference type="PANTHER" id="PTHR44943">
    <property type="entry name" value="CELLULOSE SYNTHASE OPERON PROTEIN C"/>
    <property type="match status" value="1"/>
</dbReference>
<sequence>MSIERMLDFRKNGHYEEAKTTMLQLLSKEPFNAYYHYQMAWCYDNLSMEKQAIIHYEQALQIGLDDDYIEAAYLGYGSTCRSLGMYEKAATIFEKAIGISPNNGSFKTFYAMTLYNLDRHSEAMTILLQLLVNTTKDEEILLYKKAINFYSTQLDTVWDSY</sequence>
<feature type="repeat" description="TPR" evidence="3">
    <location>
        <begin position="70"/>
        <end position="103"/>
    </location>
</feature>
<dbReference type="SMART" id="SM00028">
    <property type="entry name" value="TPR"/>
    <property type="match status" value="2"/>
</dbReference>
<name>A0A2U3AP32_9BACL</name>
<keyword evidence="2 3" id="KW-0802">TPR repeat</keyword>
<evidence type="ECO:0000313" key="5">
    <source>
        <dbReference type="EMBL" id="PWI26302.1"/>
    </source>
</evidence>
<evidence type="ECO:0000256" key="1">
    <source>
        <dbReference type="ARBA" id="ARBA00022737"/>
    </source>
</evidence>
<dbReference type="RefSeq" id="WP_109304907.1">
    <property type="nucleotide sequence ID" value="NZ_BJUF01000046.1"/>
</dbReference>
<keyword evidence="1" id="KW-0677">Repeat</keyword>
<organism evidence="5 6">
    <name type="scientific">Kurthia sibirica</name>
    <dbReference type="NCBI Taxonomy" id="202750"/>
    <lineage>
        <taxon>Bacteria</taxon>
        <taxon>Bacillati</taxon>
        <taxon>Bacillota</taxon>
        <taxon>Bacilli</taxon>
        <taxon>Bacillales</taxon>
        <taxon>Caryophanaceae</taxon>
        <taxon>Kurthia</taxon>
    </lineage>
</organism>
<dbReference type="Gene3D" id="1.25.40.10">
    <property type="entry name" value="Tetratricopeptide repeat domain"/>
    <property type="match status" value="1"/>
</dbReference>
<dbReference type="OrthoDB" id="193829at2"/>
<dbReference type="InterPro" id="IPR041656">
    <property type="entry name" value="TPR_5"/>
</dbReference>
<dbReference type="InterPro" id="IPR019734">
    <property type="entry name" value="TPR_rpt"/>
</dbReference>
<dbReference type="SUPFAM" id="SSF48452">
    <property type="entry name" value="TPR-like"/>
    <property type="match status" value="1"/>
</dbReference>
<evidence type="ECO:0000256" key="2">
    <source>
        <dbReference type="ARBA" id="ARBA00022803"/>
    </source>
</evidence>
<dbReference type="PANTHER" id="PTHR44943:SF8">
    <property type="entry name" value="TPR REPEAT-CONTAINING PROTEIN MJ0263"/>
    <property type="match status" value="1"/>
</dbReference>
<proteinExistence type="predicted"/>
<evidence type="ECO:0000313" key="6">
    <source>
        <dbReference type="Proteomes" id="UP000245938"/>
    </source>
</evidence>
<evidence type="ECO:0000259" key="4">
    <source>
        <dbReference type="Pfam" id="PF12688"/>
    </source>
</evidence>
<dbReference type="InterPro" id="IPR011990">
    <property type="entry name" value="TPR-like_helical_dom_sf"/>
</dbReference>
<accession>A0A2U3AP32</accession>
<dbReference type="AlphaFoldDB" id="A0A2U3AP32"/>
<dbReference type="Pfam" id="PF12688">
    <property type="entry name" value="TPR_5"/>
    <property type="match status" value="1"/>
</dbReference>
<keyword evidence="6" id="KW-1185">Reference proteome</keyword>